<organism evidence="1 2">
    <name type="scientific">Bradyrhizobium iriomotense</name>
    <dbReference type="NCBI Taxonomy" id="441950"/>
    <lineage>
        <taxon>Bacteria</taxon>
        <taxon>Pseudomonadati</taxon>
        <taxon>Pseudomonadota</taxon>
        <taxon>Alphaproteobacteria</taxon>
        <taxon>Hyphomicrobiales</taxon>
        <taxon>Nitrobacteraceae</taxon>
        <taxon>Bradyrhizobium</taxon>
    </lineage>
</organism>
<keyword evidence="2" id="KW-1185">Reference proteome</keyword>
<proteinExistence type="predicted"/>
<gene>
    <name evidence="1" type="ORF">GCM10007857_70070</name>
</gene>
<evidence type="ECO:0000313" key="1">
    <source>
        <dbReference type="EMBL" id="GLR90293.1"/>
    </source>
</evidence>
<accession>A0ABQ6BDP9</accession>
<dbReference type="EMBL" id="BSOW01000032">
    <property type="protein sequence ID" value="GLR90293.1"/>
    <property type="molecule type" value="Genomic_DNA"/>
</dbReference>
<reference evidence="2" key="1">
    <citation type="journal article" date="2019" name="Int. J. Syst. Evol. Microbiol.">
        <title>The Global Catalogue of Microorganisms (GCM) 10K type strain sequencing project: providing services to taxonomists for standard genome sequencing and annotation.</title>
        <authorList>
            <consortium name="The Broad Institute Genomics Platform"/>
            <consortium name="The Broad Institute Genome Sequencing Center for Infectious Disease"/>
            <person name="Wu L."/>
            <person name="Ma J."/>
        </authorList>
    </citation>
    <scope>NUCLEOTIDE SEQUENCE [LARGE SCALE GENOMIC DNA]</scope>
    <source>
        <strain evidence="2">NBRC 102520</strain>
    </source>
</reference>
<dbReference type="Proteomes" id="UP001156905">
    <property type="component" value="Unassembled WGS sequence"/>
</dbReference>
<name>A0ABQ6BDP9_9BRAD</name>
<evidence type="ECO:0000313" key="2">
    <source>
        <dbReference type="Proteomes" id="UP001156905"/>
    </source>
</evidence>
<protein>
    <submittedName>
        <fullName evidence="1">Uncharacterized protein</fullName>
    </submittedName>
</protein>
<sequence length="160" mass="17335">MLLSKSDTIGKGQAPSGDNMLFAILAHELGHAFQFSRCFDQGDTSFIGAGGIVRPLRDIEPHADYMAGFSLARAEERYGRPEDLLRRFSDTILNLGDFNFRPCLHHGTPAERYAMMMKGYIKAQRSPTLGAPDASAIGIVLLDGQLSAPQACSAGDDVCK</sequence>
<comment type="caution">
    <text evidence="1">The sequence shown here is derived from an EMBL/GenBank/DDBJ whole genome shotgun (WGS) entry which is preliminary data.</text>
</comment>